<keyword evidence="5 7" id="KW-0808">Transferase</keyword>
<evidence type="ECO:0000256" key="6">
    <source>
        <dbReference type="NCBIfam" id="TIGR00152"/>
    </source>
</evidence>
<protein>
    <recommendedName>
        <fullName evidence="5 6">Dephospho-CoA kinase</fullName>
        <ecNumber evidence="5 6">2.7.1.24</ecNumber>
    </recommendedName>
    <alternativeName>
        <fullName evidence="5">Dephosphocoenzyme A kinase</fullName>
    </alternativeName>
</protein>
<dbReference type="InterPro" id="IPR001977">
    <property type="entry name" value="Depp_CoAkinase"/>
</dbReference>
<keyword evidence="3 5" id="KW-0067">ATP-binding</keyword>
<dbReference type="PROSITE" id="PS51219">
    <property type="entry name" value="DPCK"/>
    <property type="match status" value="1"/>
</dbReference>
<feature type="binding site" evidence="5">
    <location>
        <begin position="12"/>
        <end position="17"/>
    </location>
    <ligand>
        <name>ATP</name>
        <dbReference type="ChEBI" id="CHEBI:30616"/>
    </ligand>
</feature>
<evidence type="ECO:0000256" key="2">
    <source>
        <dbReference type="ARBA" id="ARBA00022741"/>
    </source>
</evidence>
<comment type="catalytic activity">
    <reaction evidence="5">
        <text>3'-dephospho-CoA + ATP = ADP + CoA + H(+)</text>
        <dbReference type="Rhea" id="RHEA:18245"/>
        <dbReference type="ChEBI" id="CHEBI:15378"/>
        <dbReference type="ChEBI" id="CHEBI:30616"/>
        <dbReference type="ChEBI" id="CHEBI:57287"/>
        <dbReference type="ChEBI" id="CHEBI:57328"/>
        <dbReference type="ChEBI" id="CHEBI:456216"/>
        <dbReference type="EC" id="2.7.1.24"/>
    </reaction>
</comment>
<keyword evidence="8" id="KW-1185">Reference proteome</keyword>
<dbReference type="Pfam" id="PF01121">
    <property type="entry name" value="CoaE"/>
    <property type="match status" value="1"/>
</dbReference>
<comment type="caution">
    <text evidence="7">The sequence shown here is derived from an EMBL/GenBank/DDBJ whole genome shotgun (WGS) entry which is preliminary data.</text>
</comment>
<keyword evidence="5" id="KW-0963">Cytoplasm</keyword>
<dbReference type="PANTHER" id="PTHR10695">
    <property type="entry name" value="DEPHOSPHO-COA KINASE-RELATED"/>
    <property type="match status" value="1"/>
</dbReference>
<dbReference type="SUPFAM" id="SSF52540">
    <property type="entry name" value="P-loop containing nucleoside triphosphate hydrolases"/>
    <property type="match status" value="1"/>
</dbReference>
<dbReference type="CDD" id="cd02022">
    <property type="entry name" value="DPCK"/>
    <property type="match status" value="1"/>
</dbReference>
<sequence length="199" mass="22212">MVLKIGLTGGIGSGKSTVAKVFGTLGIPVFDADSVAKNIMNEDQHLQQQIQQTFGDGAYSDGTLNRKYLADLVFNDPFKLEQLNALVHPATIQAAEEWMKKQDAPYAIKEAALLFEAGSAGHLDYVIGVYAPQALRIKRVMDREQVGRQDVLTRMSRQIDEQIKMRLCDFIIINDEQQMVIPQVLKLHEKLLDIAGKEK</sequence>
<dbReference type="NCBIfam" id="TIGR00152">
    <property type="entry name" value="dephospho-CoA kinase"/>
    <property type="match status" value="1"/>
</dbReference>
<dbReference type="RefSeq" id="WP_369330760.1">
    <property type="nucleotide sequence ID" value="NZ_JAULBC010000006.1"/>
</dbReference>
<keyword evidence="2 5" id="KW-0547">Nucleotide-binding</keyword>
<comment type="subcellular location">
    <subcellularLocation>
        <location evidence="5">Cytoplasm</location>
    </subcellularLocation>
</comment>
<name>A0ABV3ZHR0_9BACT</name>
<dbReference type="HAMAP" id="MF_00376">
    <property type="entry name" value="Dephospho_CoA_kinase"/>
    <property type="match status" value="1"/>
</dbReference>
<reference evidence="7 8" key="1">
    <citation type="submission" date="2023-07" db="EMBL/GenBank/DDBJ databases">
        <authorList>
            <person name="Lian W.-H."/>
        </authorList>
    </citation>
    <scope>NUCLEOTIDE SEQUENCE [LARGE SCALE GENOMIC DNA]</scope>
    <source>
        <strain evidence="7 8">SYSU DXS3180</strain>
    </source>
</reference>
<proteinExistence type="inferred from homology"/>
<comment type="pathway">
    <text evidence="5">Cofactor biosynthesis; coenzyme A biosynthesis; CoA from (R)-pantothenate: step 5/5.</text>
</comment>
<dbReference type="EC" id="2.7.1.24" evidence="5 6"/>
<organism evidence="7 8">
    <name type="scientific">Danxiaibacter flavus</name>
    <dbReference type="NCBI Taxonomy" id="3049108"/>
    <lineage>
        <taxon>Bacteria</taxon>
        <taxon>Pseudomonadati</taxon>
        <taxon>Bacteroidota</taxon>
        <taxon>Chitinophagia</taxon>
        <taxon>Chitinophagales</taxon>
        <taxon>Chitinophagaceae</taxon>
        <taxon>Danxiaibacter</taxon>
    </lineage>
</organism>
<dbReference type="Gene3D" id="3.40.50.300">
    <property type="entry name" value="P-loop containing nucleotide triphosphate hydrolases"/>
    <property type="match status" value="1"/>
</dbReference>
<accession>A0ABV3ZHR0</accession>
<gene>
    <name evidence="5 7" type="primary">coaE</name>
    <name evidence="7" type="ORF">QTN47_17725</name>
</gene>
<dbReference type="PANTHER" id="PTHR10695:SF46">
    <property type="entry name" value="BIFUNCTIONAL COENZYME A SYNTHASE-RELATED"/>
    <property type="match status" value="1"/>
</dbReference>
<comment type="similarity">
    <text evidence="1 5">Belongs to the CoaE family.</text>
</comment>
<dbReference type="InterPro" id="IPR027417">
    <property type="entry name" value="P-loop_NTPase"/>
</dbReference>
<dbReference type="EMBL" id="JAULBC010000006">
    <property type="protein sequence ID" value="MEX6689353.1"/>
    <property type="molecule type" value="Genomic_DNA"/>
</dbReference>
<evidence type="ECO:0000256" key="5">
    <source>
        <dbReference type="HAMAP-Rule" id="MF_00376"/>
    </source>
</evidence>
<evidence type="ECO:0000256" key="3">
    <source>
        <dbReference type="ARBA" id="ARBA00022840"/>
    </source>
</evidence>
<keyword evidence="5 7" id="KW-0418">Kinase</keyword>
<evidence type="ECO:0000313" key="8">
    <source>
        <dbReference type="Proteomes" id="UP001560573"/>
    </source>
</evidence>
<evidence type="ECO:0000313" key="7">
    <source>
        <dbReference type="EMBL" id="MEX6689353.1"/>
    </source>
</evidence>
<comment type="function">
    <text evidence="5">Catalyzes the phosphorylation of the 3'-hydroxyl group of dephosphocoenzyme A to form coenzyme A.</text>
</comment>
<keyword evidence="4 5" id="KW-0173">Coenzyme A biosynthesis</keyword>
<dbReference type="Proteomes" id="UP001560573">
    <property type="component" value="Unassembled WGS sequence"/>
</dbReference>
<evidence type="ECO:0000256" key="1">
    <source>
        <dbReference type="ARBA" id="ARBA00009018"/>
    </source>
</evidence>
<dbReference type="GO" id="GO:0004140">
    <property type="term" value="F:dephospho-CoA kinase activity"/>
    <property type="evidence" value="ECO:0007669"/>
    <property type="project" value="UniProtKB-EC"/>
</dbReference>
<evidence type="ECO:0000256" key="4">
    <source>
        <dbReference type="ARBA" id="ARBA00022993"/>
    </source>
</evidence>